<dbReference type="EMBL" id="UYSU01034698">
    <property type="protein sequence ID" value="VDL94899.1"/>
    <property type="molecule type" value="Genomic_DNA"/>
</dbReference>
<evidence type="ECO:0000313" key="4">
    <source>
        <dbReference type="WBParaSite" id="SSLN_0000884901-mRNA-1"/>
    </source>
</evidence>
<reference evidence="2 3" key="2">
    <citation type="submission" date="2018-11" db="EMBL/GenBank/DDBJ databases">
        <authorList>
            <consortium name="Pathogen Informatics"/>
        </authorList>
    </citation>
    <scope>NUCLEOTIDE SEQUENCE [LARGE SCALE GENOMIC DNA]</scope>
    <source>
        <strain evidence="2 3">NST_G2</strain>
    </source>
</reference>
<dbReference type="Proteomes" id="UP000275846">
    <property type="component" value="Unassembled WGS sequence"/>
</dbReference>
<feature type="compositionally biased region" description="Basic and acidic residues" evidence="1">
    <location>
        <begin position="71"/>
        <end position="82"/>
    </location>
</feature>
<evidence type="ECO:0000313" key="2">
    <source>
        <dbReference type="EMBL" id="VDL94899.1"/>
    </source>
</evidence>
<evidence type="ECO:0000256" key="1">
    <source>
        <dbReference type="SAM" id="MobiDB-lite"/>
    </source>
</evidence>
<sequence>MPRARIPGTPTAASTTTIICWPPYMMLRPLLSKDYRGLEHPGPPTITVANEDWADDVIVKSRLMRHHKGSAKGDDDRGELSHRGTPRPIEAGVAEPAFGGGDDTRDTCGT</sequence>
<dbReference type="WBParaSite" id="SSLN_0000884901-mRNA-1">
    <property type="protein sequence ID" value="SSLN_0000884901-mRNA-1"/>
    <property type="gene ID" value="SSLN_0000884901"/>
</dbReference>
<gene>
    <name evidence="2" type="ORF">SSLN_LOCUS8514</name>
</gene>
<keyword evidence="3" id="KW-1185">Reference proteome</keyword>
<dbReference type="AlphaFoldDB" id="A0A183SWB6"/>
<reference evidence="4" key="1">
    <citation type="submission" date="2016-06" db="UniProtKB">
        <authorList>
            <consortium name="WormBaseParasite"/>
        </authorList>
    </citation>
    <scope>IDENTIFICATION</scope>
</reference>
<proteinExistence type="predicted"/>
<protein>
    <submittedName>
        <fullName evidence="2 4">Uncharacterized protein</fullName>
    </submittedName>
</protein>
<name>A0A183SWB6_SCHSO</name>
<organism evidence="4">
    <name type="scientific">Schistocephalus solidus</name>
    <name type="common">Tapeworm</name>
    <dbReference type="NCBI Taxonomy" id="70667"/>
    <lineage>
        <taxon>Eukaryota</taxon>
        <taxon>Metazoa</taxon>
        <taxon>Spiralia</taxon>
        <taxon>Lophotrochozoa</taxon>
        <taxon>Platyhelminthes</taxon>
        <taxon>Cestoda</taxon>
        <taxon>Eucestoda</taxon>
        <taxon>Diphyllobothriidea</taxon>
        <taxon>Diphyllobothriidae</taxon>
        <taxon>Schistocephalus</taxon>
    </lineage>
</organism>
<evidence type="ECO:0000313" key="3">
    <source>
        <dbReference type="Proteomes" id="UP000275846"/>
    </source>
</evidence>
<accession>A0A183SWB6</accession>
<feature type="region of interest" description="Disordered" evidence="1">
    <location>
        <begin position="64"/>
        <end position="110"/>
    </location>
</feature>